<dbReference type="EC" id="4.2.1.9" evidence="14 15"/>
<dbReference type="SUPFAM" id="SSF52016">
    <property type="entry name" value="LeuD/IlvD-like"/>
    <property type="match status" value="1"/>
</dbReference>
<evidence type="ECO:0000256" key="12">
    <source>
        <dbReference type="ARBA" id="ARBA00029436"/>
    </source>
</evidence>
<reference evidence="18 19" key="1">
    <citation type="submission" date="2020-12" db="EMBL/GenBank/DDBJ databases">
        <authorList>
            <person name="Awala S.I."/>
            <person name="Gwak J.-H."/>
            <person name="Kim S.-J."/>
            <person name="Rhee S.-K."/>
        </authorList>
    </citation>
    <scope>NUCLEOTIDE SEQUENCE [LARGE SCALE GENOMIC DNA]</scope>
    <source>
        <strain evidence="18 19">IT5</strain>
    </source>
</reference>
<comment type="cofactor">
    <cofactor evidence="1 15">
        <name>Mg(2+)</name>
        <dbReference type="ChEBI" id="CHEBI:18420"/>
    </cofactor>
</comment>
<feature type="binding site" evidence="15">
    <location>
        <position position="71"/>
    </location>
    <ligand>
        <name>[2Fe-2S] cluster</name>
        <dbReference type="ChEBI" id="CHEBI:190135"/>
    </ligand>
</feature>
<keyword evidence="10 15" id="KW-0100">Branched-chain amino acid biosynthesis</keyword>
<keyword evidence="4 15" id="KW-0001">2Fe-2S</keyword>
<feature type="binding site" evidence="15">
    <location>
        <position position="145"/>
    </location>
    <ligand>
        <name>Mg(2+)</name>
        <dbReference type="ChEBI" id="CHEBI:18420"/>
    </ligand>
</feature>
<evidence type="ECO:0000256" key="15">
    <source>
        <dbReference type="HAMAP-Rule" id="MF_00012"/>
    </source>
</evidence>
<dbReference type="NCBIfam" id="TIGR00110">
    <property type="entry name" value="ilvD"/>
    <property type="match status" value="1"/>
</dbReference>
<dbReference type="InterPro" id="IPR050165">
    <property type="entry name" value="DHAD_IlvD/Edd"/>
</dbReference>
<comment type="catalytic activity">
    <reaction evidence="11">
        <text>(2R)-2,3-dihydroxy-3-methylbutanoate = 3-methyl-2-oxobutanoate + H2O</text>
        <dbReference type="Rhea" id="RHEA:24809"/>
        <dbReference type="ChEBI" id="CHEBI:11851"/>
        <dbReference type="ChEBI" id="CHEBI:15377"/>
        <dbReference type="ChEBI" id="CHEBI:49072"/>
        <dbReference type="EC" id="4.2.1.9"/>
    </reaction>
    <physiologicalReaction direction="left-to-right" evidence="11">
        <dbReference type="Rhea" id="RHEA:24810"/>
    </physiologicalReaction>
</comment>
<keyword evidence="5 15" id="KW-0479">Metal-binding</keyword>
<evidence type="ECO:0000256" key="5">
    <source>
        <dbReference type="ARBA" id="ARBA00022723"/>
    </source>
</evidence>
<name>A0ABX7PYJ9_9BACT</name>
<dbReference type="InterPro" id="IPR042096">
    <property type="entry name" value="Dihydro-acid_dehy_C"/>
</dbReference>
<evidence type="ECO:0000256" key="3">
    <source>
        <dbReference type="ARBA" id="ARBA00022605"/>
    </source>
</evidence>
<protein>
    <recommendedName>
        <fullName evidence="14 15">Dihydroxy-acid dehydratase</fullName>
        <shortName evidence="15">DAD</shortName>
        <ecNumber evidence="14 15">4.2.1.9</ecNumber>
    </recommendedName>
</protein>
<dbReference type="Pfam" id="PF24877">
    <property type="entry name" value="ILV_EDD_C"/>
    <property type="match status" value="1"/>
</dbReference>
<evidence type="ECO:0000259" key="16">
    <source>
        <dbReference type="Pfam" id="PF00920"/>
    </source>
</evidence>
<keyword evidence="8 15" id="KW-0411">Iron-sulfur</keyword>
<evidence type="ECO:0000256" key="10">
    <source>
        <dbReference type="ARBA" id="ARBA00023304"/>
    </source>
</evidence>
<evidence type="ECO:0000256" key="13">
    <source>
        <dbReference type="ARBA" id="ARBA00029437"/>
    </source>
</evidence>
<dbReference type="SUPFAM" id="SSF143975">
    <property type="entry name" value="IlvD/EDD N-terminal domain-like"/>
    <property type="match status" value="1"/>
</dbReference>
<evidence type="ECO:0000256" key="6">
    <source>
        <dbReference type="ARBA" id="ARBA00022842"/>
    </source>
</evidence>
<dbReference type="InterPro" id="IPR037237">
    <property type="entry name" value="IlvD/EDD_N"/>
</dbReference>
<keyword evidence="6 15" id="KW-0460">Magnesium</keyword>
<dbReference type="InterPro" id="IPR056740">
    <property type="entry name" value="ILV_EDD_C"/>
</dbReference>
<comment type="caution">
    <text evidence="15">Lacks conserved residue(s) required for the propagation of feature annotation.</text>
</comment>
<evidence type="ECO:0000256" key="14">
    <source>
        <dbReference type="ARBA" id="ARBA00029490"/>
    </source>
</evidence>
<gene>
    <name evidence="15 18" type="primary">ilvD</name>
    <name evidence="18" type="ORF">EM20IM_04720</name>
</gene>
<comment type="subunit">
    <text evidence="15">Homodimer.</text>
</comment>
<accession>A0ABX7PYJ9</accession>
<comment type="pathway">
    <text evidence="12 15">Amino-acid biosynthesis; L-valine biosynthesis; L-valine from pyruvate: step 3/4.</text>
</comment>
<evidence type="ECO:0000259" key="17">
    <source>
        <dbReference type="Pfam" id="PF24877"/>
    </source>
</evidence>
<dbReference type="NCBIfam" id="NF002068">
    <property type="entry name" value="PRK00911.1"/>
    <property type="match status" value="1"/>
</dbReference>
<feature type="domain" description="Dihydroxy-acid/6-phosphogluconate dehydratase N-terminal" evidence="16">
    <location>
        <begin position="56"/>
        <end position="373"/>
    </location>
</feature>
<dbReference type="GO" id="GO:0004160">
    <property type="term" value="F:dihydroxy-acid dehydratase activity"/>
    <property type="evidence" value="ECO:0007669"/>
    <property type="project" value="UniProtKB-EC"/>
</dbReference>
<dbReference type="PANTHER" id="PTHR21000">
    <property type="entry name" value="DIHYDROXY-ACID DEHYDRATASE DAD"/>
    <property type="match status" value="1"/>
</dbReference>
<comment type="pathway">
    <text evidence="13 15">Amino-acid biosynthesis; L-isoleucine biosynthesis; L-isoleucine from 2-oxobutanoate: step 3/4.</text>
</comment>
<evidence type="ECO:0000256" key="8">
    <source>
        <dbReference type="ARBA" id="ARBA00023014"/>
    </source>
</evidence>
<evidence type="ECO:0000256" key="1">
    <source>
        <dbReference type="ARBA" id="ARBA00001946"/>
    </source>
</evidence>
<feature type="domain" description="Dihydroxy-acid/6-phosphogluconate dehydratase C-terminal" evidence="17">
    <location>
        <begin position="386"/>
        <end position="573"/>
    </location>
</feature>
<dbReference type="Gene3D" id="3.50.30.80">
    <property type="entry name" value="IlvD/EDD C-terminal domain-like"/>
    <property type="match status" value="1"/>
</dbReference>
<dbReference type="Proteomes" id="UP000663088">
    <property type="component" value="Chromosome"/>
</dbReference>
<evidence type="ECO:0000256" key="7">
    <source>
        <dbReference type="ARBA" id="ARBA00023004"/>
    </source>
</evidence>
<dbReference type="PANTHER" id="PTHR21000:SF5">
    <property type="entry name" value="DIHYDROXY-ACID DEHYDRATASE, MITOCHONDRIAL"/>
    <property type="match status" value="1"/>
</dbReference>
<feature type="active site" description="Proton acceptor" evidence="15">
    <location>
        <position position="493"/>
    </location>
</feature>
<feature type="binding site" evidence="15">
    <location>
        <position position="467"/>
    </location>
    <ligand>
        <name>Mg(2+)</name>
        <dbReference type="ChEBI" id="CHEBI:18420"/>
    </ligand>
</feature>
<feature type="binding site" description="via carbamate group" evidence="15">
    <location>
        <position position="146"/>
    </location>
    <ligand>
        <name>Mg(2+)</name>
        <dbReference type="ChEBI" id="CHEBI:18420"/>
    </ligand>
</feature>
<comment type="cofactor">
    <cofactor evidence="15">
        <name>[2Fe-2S] cluster</name>
        <dbReference type="ChEBI" id="CHEBI:190135"/>
    </cofactor>
    <text evidence="15">Binds 1 [2Fe-2S] cluster per subunit. This cluster acts as a Lewis acid cofactor.</text>
</comment>
<keyword evidence="9 15" id="KW-0456">Lyase</keyword>
<evidence type="ECO:0000256" key="9">
    <source>
        <dbReference type="ARBA" id="ARBA00023239"/>
    </source>
</evidence>
<evidence type="ECO:0000256" key="11">
    <source>
        <dbReference type="ARBA" id="ARBA00029304"/>
    </source>
</evidence>
<organism evidence="18 19">
    <name type="scientific">Candidatus Methylacidiphilum infernorum</name>
    <dbReference type="NCBI Taxonomy" id="511746"/>
    <lineage>
        <taxon>Bacteria</taxon>
        <taxon>Pseudomonadati</taxon>
        <taxon>Verrucomicrobiota</taxon>
        <taxon>Methylacidiphilae</taxon>
        <taxon>Methylacidiphilales</taxon>
        <taxon>Methylacidiphilaceae</taxon>
        <taxon>Methylacidiphilum (ex Ratnadevi et al. 2023)</taxon>
    </lineage>
</organism>
<evidence type="ECO:0000256" key="2">
    <source>
        <dbReference type="ARBA" id="ARBA00006486"/>
    </source>
</evidence>
<keyword evidence="3 15" id="KW-0028">Amino-acid biosynthesis</keyword>
<evidence type="ECO:0000256" key="4">
    <source>
        <dbReference type="ARBA" id="ARBA00022714"/>
    </source>
</evidence>
<evidence type="ECO:0000313" key="19">
    <source>
        <dbReference type="Proteomes" id="UP000663088"/>
    </source>
</evidence>
<comment type="similarity">
    <text evidence="2 15">Belongs to the IlvD/Edd family.</text>
</comment>
<dbReference type="RefSeq" id="WP_206848072.1">
    <property type="nucleotide sequence ID" value="NZ_CP065956.1"/>
</dbReference>
<keyword evidence="7 15" id="KW-0408">Iron</keyword>
<dbReference type="PROSITE" id="PS00886">
    <property type="entry name" value="ILVD_EDD_1"/>
    <property type="match status" value="1"/>
</dbReference>
<dbReference type="Pfam" id="PF00920">
    <property type="entry name" value="ILVD_EDD_N"/>
    <property type="match status" value="1"/>
</dbReference>
<feature type="modified residue" description="N6-carboxylysine" evidence="15">
    <location>
        <position position="146"/>
    </location>
</feature>
<dbReference type="InterPro" id="IPR000581">
    <property type="entry name" value="ILV_EDD_N"/>
</dbReference>
<keyword evidence="19" id="KW-1185">Reference proteome</keyword>
<dbReference type="InterPro" id="IPR004404">
    <property type="entry name" value="DihydroxyA_deHydtase"/>
</dbReference>
<dbReference type="InterPro" id="IPR020558">
    <property type="entry name" value="DiOHA_6PGluconate_deHydtase_CS"/>
</dbReference>
<proteinExistence type="inferred from homology"/>
<feature type="binding site" evidence="15">
    <location>
        <position position="103"/>
    </location>
    <ligand>
        <name>Mg(2+)</name>
        <dbReference type="ChEBI" id="CHEBI:18420"/>
    </ligand>
</feature>
<comment type="catalytic activity">
    <reaction evidence="15">
        <text>(2R,3R)-2,3-dihydroxy-3-methylpentanoate = (S)-3-methyl-2-oxopentanoate + H2O</text>
        <dbReference type="Rhea" id="RHEA:27694"/>
        <dbReference type="ChEBI" id="CHEBI:15377"/>
        <dbReference type="ChEBI" id="CHEBI:35146"/>
        <dbReference type="ChEBI" id="CHEBI:49258"/>
        <dbReference type="EC" id="4.2.1.9"/>
    </reaction>
</comment>
<dbReference type="EMBL" id="CP065956">
    <property type="protein sequence ID" value="QSR87626.1"/>
    <property type="molecule type" value="Genomic_DNA"/>
</dbReference>
<dbReference type="HAMAP" id="MF_00012">
    <property type="entry name" value="IlvD"/>
    <property type="match status" value="1"/>
</dbReference>
<evidence type="ECO:0000313" key="18">
    <source>
        <dbReference type="EMBL" id="QSR87626.1"/>
    </source>
</evidence>
<sequence length="578" mass="61292">MNNDPSLFRLKEESSLQNKKSLHRAYSSKVFDGFIRSPNRSMLYPLGFSSTDLSQKDLIGIASTWSQVTPCNMHIDKLAREAAFGSCEAGAKALIFNTITVSDGISMGTPGMKYSLVSREVIADSIETVVCCEGMDGIVALGGCDKNMPGCLIAIARLNRPAVFVYGGTILAGCYGGRQLDIVSVFEAVGSYAEGKISEEELKAIEQHAIPGPGSCGGMYTANTMACAIEALGMSLPNSSTHPAVSLDKIEDARNAGKAVLRLIDLGIRPRDILTKKAFENAITVVIALGGSTNAILHLLAIAHAAEVDLRLEDFDRIGRKVPVLADLKPSGKYSVADLSQVGGLAPLMKRLLEEGLLHGDTLTVTGETLAQNLASVADYPPTQTIVRPFSNPIKKESHLVILRGNLAPDGAVAKITGKEGEKFSGVARPFDSEEEALEKILDGTIKKGDVVIIRYEGPKGGPGMREMLAPTAAIMGRGLGKDVALITDGRFSGGTHGFVVGHICPEAAVGGPLAVVEEGDTITIDAQNKEITLHVSPDVLQSRLSRWTPPPLKVKGVLYKFAKTVSQANLGAVTDLF</sequence>
<comment type="function">
    <text evidence="15">Functions in the biosynthesis of branched-chain amino acids. Catalyzes the dehydration of (2R,3R)-2,3-dihydroxy-3-methylpentanoate (2,3-dihydroxy-3-methylvalerate) into 2-oxo-3-methylpentanoate (2-oxo-3-methylvalerate) and of (2R)-2,3-dihydroxy-3-methylbutanoate (2,3-dihydroxyisovalerate) into 2-oxo-3-methylbutanoate (2-oxoisovalerate), the penultimate precursor to L-isoleucine and L-valine, respectively.</text>
</comment>
<dbReference type="PROSITE" id="PS00887">
    <property type="entry name" value="ILVD_EDD_2"/>
    <property type="match status" value="1"/>
</dbReference>